<gene>
    <name evidence="3" type="ORF">GTA08_BOTSDO05448</name>
</gene>
<dbReference type="Pfam" id="PF05063">
    <property type="entry name" value="MT-A70"/>
    <property type="match status" value="1"/>
</dbReference>
<comment type="similarity">
    <text evidence="1">Belongs to the MT-A70-like family.</text>
</comment>
<dbReference type="InterPro" id="IPR029063">
    <property type="entry name" value="SAM-dependent_MTases_sf"/>
</dbReference>
<dbReference type="InterPro" id="IPR007757">
    <property type="entry name" value="MT-A70-like"/>
</dbReference>
<dbReference type="Proteomes" id="UP000572817">
    <property type="component" value="Unassembled WGS sequence"/>
</dbReference>
<keyword evidence="4" id="KW-1185">Reference proteome</keyword>
<feature type="compositionally biased region" description="Acidic residues" evidence="2">
    <location>
        <begin position="464"/>
        <end position="480"/>
    </location>
</feature>
<name>A0A8H4N0T3_9PEZI</name>
<dbReference type="EMBL" id="WWBZ02000033">
    <property type="protein sequence ID" value="KAF4306549.1"/>
    <property type="molecule type" value="Genomic_DNA"/>
</dbReference>
<evidence type="ECO:0000256" key="1">
    <source>
        <dbReference type="PROSITE-ProRule" id="PRU00489"/>
    </source>
</evidence>
<dbReference type="GO" id="GO:0005634">
    <property type="term" value="C:nucleus"/>
    <property type="evidence" value="ECO:0007669"/>
    <property type="project" value="TreeGrafter"/>
</dbReference>
<reference evidence="3" key="1">
    <citation type="submission" date="2020-04" db="EMBL/GenBank/DDBJ databases">
        <title>Genome Assembly and Annotation of Botryosphaeria dothidea sdau 11-99, a Latent Pathogen of Apple Fruit Ring Rot in China.</title>
        <authorList>
            <person name="Yu C."/>
            <person name="Diao Y."/>
            <person name="Lu Q."/>
            <person name="Zhao J."/>
            <person name="Cui S."/>
            <person name="Peng C."/>
            <person name="He B."/>
            <person name="Liu H."/>
        </authorList>
    </citation>
    <scope>NUCLEOTIDE SEQUENCE [LARGE SCALE GENOMIC DNA]</scope>
    <source>
        <strain evidence="3">Sdau11-99</strain>
    </source>
</reference>
<dbReference type="PROSITE" id="PS51143">
    <property type="entry name" value="MT_A70"/>
    <property type="match status" value="1"/>
</dbReference>
<organism evidence="3 4">
    <name type="scientific">Botryosphaeria dothidea</name>
    <dbReference type="NCBI Taxonomy" id="55169"/>
    <lineage>
        <taxon>Eukaryota</taxon>
        <taxon>Fungi</taxon>
        <taxon>Dikarya</taxon>
        <taxon>Ascomycota</taxon>
        <taxon>Pezizomycotina</taxon>
        <taxon>Dothideomycetes</taxon>
        <taxon>Dothideomycetes incertae sedis</taxon>
        <taxon>Botryosphaeriales</taxon>
        <taxon>Botryosphaeriaceae</taxon>
        <taxon>Botryosphaeria</taxon>
    </lineage>
</organism>
<dbReference type="SUPFAM" id="SSF53335">
    <property type="entry name" value="S-adenosyl-L-methionine-dependent methyltransferases"/>
    <property type="match status" value="1"/>
</dbReference>
<feature type="compositionally biased region" description="Polar residues" evidence="2">
    <location>
        <begin position="142"/>
        <end position="159"/>
    </location>
</feature>
<accession>A0A8H4N0T3</accession>
<dbReference type="PANTHER" id="PTHR12829">
    <property type="entry name" value="N6-ADENOSINE-METHYLTRANSFERASE"/>
    <property type="match status" value="1"/>
</dbReference>
<dbReference type="GO" id="GO:0008168">
    <property type="term" value="F:methyltransferase activity"/>
    <property type="evidence" value="ECO:0007669"/>
    <property type="project" value="InterPro"/>
</dbReference>
<dbReference type="GO" id="GO:0032259">
    <property type="term" value="P:methylation"/>
    <property type="evidence" value="ECO:0007669"/>
    <property type="project" value="InterPro"/>
</dbReference>
<evidence type="ECO:0000313" key="3">
    <source>
        <dbReference type="EMBL" id="KAF4306549.1"/>
    </source>
</evidence>
<dbReference type="PROSITE" id="PS00092">
    <property type="entry name" value="N6_MTASE"/>
    <property type="match status" value="1"/>
</dbReference>
<comment type="caution">
    <text evidence="3">The sequence shown here is derived from an EMBL/GenBank/DDBJ whole genome shotgun (WGS) entry which is preliminary data.</text>
</comment>
<feature type="compositionally biased region" description="Basic residues" evidence="2">
    <location>
        <begin position="486"/>
        <end position="495"/>
    </location>
</feature>
<evidence type="ECO:0000313" key="4">
    <source>
        <dbReference type="Proteomes" id="UP000572817"/>
    </source>
</evidence>
<feature type="region of interest" description="Disordered" evidence="2">
    <location>
        <begin position="436"/>
        <end position="495"/>
    </location>
</feature>
<sequence length="495" mass="56660">MSSIIWHNDDWTVFVIDGPGSITAAQVMKGQPVIYRIVSQMARAKLWDPVKADDDWRWSTKMQKHHTEIISIITDALEEISNALKTQPWCNERVTTHYKISTKLLQEIVDGHLVVKEIETQNLVSTATATNPVANHQPAGANDTQAQGQNAGPEDQSNADLVGNVHDGNLATPQPIKSALKPTNFYHNHRDYPIKILVRPEDSKIRSRPFWIPPHAAFLLSDCHDAHLLKQSVQFMHDKHNHPDQFDLILMDPPWPNSSAEDKGGYKTFPMVEDMNVMWLHMNLSSYMATGCIVAVWITNREMVRNQVLGPGGLFDRWGVDLIEEWIWIKTTPNGVPLCPLDTEKRKPWETLLVGQKSHNVPSTGNKPVQRRVIAGAPDLHSRKPCLKEVFELFMRKKEGEYMALEIFARACVSGWWSWGDEAIKFNWENFWQKAKENTDQEEKQDEEKQDEEKQGEEKQGEEKQDEEEQGEEEQGEEEQFTSKSGQKRKAVCLE</sequence>
<feature type="compositionally biased region" description="Basic and acidic residues" evidence="2">
    <location>
        <begin position="451"/>
        <end position="463"/>
    </location>
</feature>
<proteinExistence type="inferred from homology"/>
<dbReference type="AlphaFoldDB" id="A0A8H4N0T3"/>
<dbReference type="PANTHER" id="PTHR12829:SF4">
    <property type="entry name" value="N(6)-ADENINE-SPECIFIC METHYLTRANSFERASE METTL4"/>
    <property type="match status" value="1"/>
</dbReference>
<protein>
    <submittedName>
        <fullName evidence="3">MT-A70-domain-containing protein</fullName>
    </submittedName>
</protein>
<dbReference type="OrthoDB" id="61116at2759"/>
<evidence type="ECO:0000256" key="2">
    <source>
        <dbReference type="SAM" id="MobiDB-lite"/>
    </source>
</evidence>
<dbReference type="GO" id="GO:0003676">
    <property type="term" value="F:nucleic acid binding"/>
    <property type="evidence" value="ECO:0007669"/>
    <property type="project" value="InterPro"/>
</dbReference>
<dbReference type="InterPro" id="IPR002052">
    <property type="entry name" value="DNA_methylase_N6_adenine_CS"/>
</dbReference>
<feature type="region of interest" description="Disordered" evidence="2">
    <location>
        <begin position="132"/>
        <end position="159"/>
    </location>
</feature>